<proteinExistence type="predicted"/>
<dbReference type="EnsemblPlants" id="TuG1812G0300001327.01.T01">
    <property type="protein sequence ID" value="TuG1812G0300001327.01.T01.cds370728"/>
    <property type="gene ID" value="TuG1812G0300001327.01"/>
</dbReference>
<dbReference type="Proteomes" id="UP000015106">
    <property type="component" value="Chromosome 3"/>
</dbReference>
<name>A0A8R7PQF1_TRIUA</name>
<evidence type="ECO:0000313" key="3">
    <source>
        <dbReference type="Proteomes" id="UP000015106"/>
    </source>
</evidence>
<accession>A0A8R7PQF1</accession>
<dbReference type="Gramene" id="TuG1812G0300001327.01.T01">
    <property type="protein sequence ID" value="TuG1812G0300001327.01.T01.cds370728"/>
    <property type="gene ID" value="TuG1812G0300001327.01"/>
</dbReference>
<dbReference type="AlphaFoldDB" id="A0A8R7PQF1"/>
<evidence type="ECO:0000313" key="2">
    <source>
        <dbReference type="EnsemblPlants" id="TuG1812G0300001327.01.T01.cds370728"/>
    </source>
</evidence>
<sequence>QAQIGHDQHPQPGSRSCSSSNLLLRRRLTGKGRTPPSSRFSERIVRRSSGDGSRGERRRARCRRGAGRGEEGGGVGGRGRRRQEGRPGRGVPAHGRRARRHLPRALIGRSVDGRQSAARRIHVRVASSLCRSLARKRKGILLLLYLCS</sequence>
<reference evidence="2" key="3">
    <citation type="submission" date="2022-06" db="UniProtKB">
        <authorList>
            <consortium name="EnsemblPlants"/>
        </authorList>
    </citation>
    <scope>IDENTIFICATION</scope>
</reference>
<feature type="region of interest" description="Disordered" evidence="1">
    <location>
        <begin position="1"/>
        <end position="102"/>
    </location>
</feature>
<evidence type="ECO:0000256" key="1">
    <source>
        <dbReference type="SAM" id="MobiDB-lite"/>
    </source>
</evidence>
<reference evidence="2" key="2">
    <citation type="submission" date="2018-03" db="EMBL/GenBank/DDBJ databases">
        <title>The Triticum urartu genome reveals the dynamic nature of wheat genome evolution.</title>
        <authorList>
            <person name="Ling H."/>
            <person name="Ma B."/>
            <person name="Shi X."/>
            <person name="Liu H."/>
            <person name="Dong L."/>
            <person name="Sun H."/>
            <person name="Cao Y."/>
            <person name="Gao Q."/>
            <person name="Zheng S."/>
            <person name="Li Y."/>
            <person name="Yu Y."/>
            <person name="Du H."/>
            <person name="Qi M."/>
            <person name="Li Y."/>
            <person name="Yu H."/>
            <person name="Cui Y."/>
            <person name="Wang N."/>
            <person name="Chen C."/>
            <person name="Wu H."/>
            <person name="Zhao Y."/>
            <person name="Zhang J."/>
            <person name="Li Y."/>
            <person name="Zhou W."/>
            <person name="Zhang B."/>
            <person name="Hu W."/>
            <person name="Eijk M."/>
            <person name="Tang J."/>
            <person name="Witsenboer H."/>
            <person name="Zhao S."/>
            <person name="Li Z."/>
            <person name="Zhang A."/>
            <person name="Wang D."/>
            <person name="Liang C."/>
        </authorList>
    </citation>
    <scope>NUCLEOTIDE SEQUENCE [LARGE SCALE GENOMIC DNA]</scope>
    <source>
        <strain evidence="2">cv. G1812</strain>
    </source>
</reference>
<feature type="compositionally biased region" description="Basic residues" evidence="1">
    <location>
        <begin position="56"/>
        <end position="66"/>
    </location>
</feature>
<reference evidence="3" key="1">
    <citation type="journal article" date="2013" name="Nature">
        <title>Draft genome of the wheat A-genome progenitor Triticum urartu.</title>
        <authorList>
            <person name="Ling H.Q."/>
            <person name="Zhao S."/>
            <person name="Liu D."/>
            <person name="Wang J."/>
            <person name="Sun H."/>
            <person name="Zhang C."/>
            <person name="Fan H."/>
            <person name="Li D."/>
            <person name="Dong L."/>
            <person name="Tao Y."/>
            <person name="Gao C."/>
            <person name="Wu H."/>
            <person name="Li Y."/>
            <person name="Cui Y."/>
            <person name="Guo X."/>
            <person name="Zheng S."/>
            <person name="Wang B."/>
            <person name="Yu K."/>
            <person name="Liang Q."/>
            <person name="Yang W."/>
            <person name="Lou X."/>
            <person name="Chen J."/>
            <person name="Feng M."/>
            <person name="Jian J."/>
            <person name="Zhang X."/>
            <person name="Luo G."/>
            <person name="Jiang Y."/>
            <person name="Liu J."/>
            <person name="Wang Z."/>
            <person name="Sha Y."/>
            <person name="Zhang B."/>
            <person name="Wu H."/>
            <person name="Tang D."/>
            <person name="Shen Q."/>
            <person name="Xue P."/>
            <person name="Zou S."/>
            <person name="Wang X."/>
            <person name="Liu X."/>
            <person name="Wang F."/>
            <person name="Yang Y."/>
            <person name="An X."/>
            <person name="Dong Z."/>
            <person name="Zhang K."/>
            <person name="Zhang X."/>
            <person name="Luo M.C."/>
            <person name="Dvorak J."/>
            <person name="Tong Y."/>
            <person name="Wang J."/>
            <person name="Yang H."/>
            <person name="Li Z."/>
            <person name="Wang D."/>
            <person name="Zhang A."/>
            <person name="Wang J."/>
        </authorList>
    </citation>
    <scope>NUCLEOTIDE SEQUENCE</scope>
    <source>
        <strain evidence="3">cv. G1812</strain>
    </source>
</reference>
<feature type="compositionally biased region" description="Basic and acidic residues" evidence="1">
    <location>
        <begin position="40"/>
        <end position="55"/>
    </location>
</feature>
<feature type="compositionally biased region" description="Low complexity" evidence="1">
    <location>
        <begin position="14"/>
        <end position="23"/>
    </location>
</feature>
<keyword evidence="3" id="KW-1185">Reference proteome</keyword>
<organism evidence="2 3">
    <name type="scientific">Triticum urartu</name>
    <name type="common">Red wild einkorn</name>
    <name type="synonym">Crithodium urartu</name>
    <dbReference type="NCBI Taxonomy" id="4572"/>
    <lineage>
        <taxon>Eukaryota</taxon>
        <taxon>Viridiplantae</taxon>
        <taxon>Streptophyta</taxon>
        <taxon>Embryophyta</taxon>
        <taxon>Tracheophyta</taxon>
        <taxon>Spermatophyta</taxon>
        <taxon>Magnoliopsida</taxon>
        <taxon>Liliopsida</taxon>
        <taxon>Poales</taxon>
        <taxon>Poaceae</taxon>
        <taxon>BOP clade</taxon>
        <taxon>Pooideae</taxon>
        <taxon>Triticodae</taxon>
        <taxon>Triticeae</taxon>
        <taxon>Triticinae</taxon>
        <taxon>Triticum</taxon>
    </lineage>
</organism>
<protein>
    <submittedName>
        <fullName evidence="2">Uncharacterized protein</fullName>
    </submittedName>
</protein>